<keyword evidence="1" id="KW-0472">Membrane</keyword>
<keyword evidence="1" id="KW-0812">Transmembrane</keyword>
<organism evidence="2 3">
    <name type="scientific">Sinomonas terricola</name>
    <dbReference type="NCBI Taxonomy" id="3110330"/>
    <lineage>
        <taxon>Bacteria</taxon>
        <taxon>Bacillati</taxon>
        <taxon>Actinomycetota</taxon>
        <taxon>Actinomycetes</taxon>
        <taxon>Micrococcales</taxon>
        <taxon>Micrococcaceae</taxon>
        <taxon>Sinomonas</taxon>
    </lineage>
</organism>
<name>A0ABU5T3N1_9MICC</name>
<comment type="caution">
    <text evidence="2">The sequence shown here is derived from an EMBL/GenBank/DDBJ whole genome shotgun (WGS) entry which is preliminary data.</text>
</comment>
<feature type="transmembrane region" description="Helical" evidence="1">
    <location>
        <begin position="204"/>
        <end position="229"/>
    </location>
</feature>
<sequence length="237" mass="25193">MGRAAEPEQNEGQEPGRSGLAREMASAYAANAGLHRHDDGRIDVLRSAGGIRGIVESVLPALVFLVVFTVLNDLVLSAVLSVAVAAVFVVVRLVGRSTLTQAFAGIVGIGVSAALALFTGKAENFYVTGFITNAAYILALAVSIAVRWPLVGVLFGFLRNEGVRWRESAGRSRQYRIGTWIMLAVLALRLVVEVPLYLMGGAGLVALGAMRLILGVPLYALGLWLAWLVTRPIPGTR</sequence>
<reference evidence="2 3" key="1">
    <citation type="submission" date="2023-12" db="EMBL/GenBank/DDBJ databases">
        <title>Sinomonas terricola sp. nov, isolated from litchi orchard soil in Guangdong, PR China.</title>
        <authorList>
            <person name="Jiaxin W."/>
            <person name="Yang Z."/>
            <person name="Honghui Z."/>
        </authorList>
    </citation>
    <scope>NUCLEOTIDE SEQUENCE [LARGE SCALE GENOMIC DNA]</scope>
    <source>
        <strain evidence="2 3">JGH33</strain>
    </source>
</reference>
<feature type="transmembrane region" description="Helical" evidence="1">
    <location>
        <begin position="102"/>
        <end position="122"/>
    </location>
</feature>
<dbReference type="InterPro" id="IPR016566">
    <property type="entry name" value="UCP010219"/>
</dbReference>
<dbReference type="Pfam" id="PF11361">
    <property type="entry name" value="DUF3159"/>
    <property type="match status" value="1"/>
</dbReference>
<evidence type="ECO:0000313" key="2">
    <source>
        <dbReference type="EMBL" id="MEA5454278.1"/>
    </source>
</evidence>
<dbReference type="Proteomes" id="UP001304769">
    <property type="component" value="Unassembled WGS sequence"/>
</dbReference>
<proteinExistence type="predicted"/>
<accession>A0ABU5T3N1</accession>
<keyword evidence="1" id="KW-1133">Transmembrane helix</keyword>
<feature type="transmembrane region" description="Helical" evidence="1">
    <location>
        <begin position="134"/>
        <end position="158"/>
    </location>
</feature>
<feature type="transmembrane region" description="Helical" evidence="1">
    <location>
        <begin position="74"/>
        <end position="95"/>
    </location>
</feature>
<gene>
    <name evidence="2" type="ORF">SPF06_06020</name>
</gene>
<dbReference type="PIRSF" id="PIRSF010219">
    <property type="entry name" value="UCP010219"/>
    <property type="match status" value="1"/>
</dbReference>
<feature type="transmembrane region" description="Helical" evidence="1">
    <location>
        <begin position="50"/>
        <end position="68"/>
    </location>
</feature>
<protein>
    <submittedName>
        <fullName evidence="2">DUF3159 domain-containing protein</fullName>
    </submittedName>
</protein>
<keyword evidence="3" id="KW-1185">Reference proteome</keyword>
<evidence type="ECO:0000313" key="3">
    <source>
        <dbReference type="Proteomes" id="UP001304769"/>
    </source>
</evidence>
<feature type="transmembrane region" description="Helical" evidence="1">
    <location>
        <begin position="179"/>
        <end position="198"/>
    </location>
</feature>
<dbReference type="EMBL" id="JAYGGQ010000003">
    <property type="protein sequence ID" value="MEA5454278.1"/>
    <property type="molecule type" value="Genomic_DNA"/>
</dbReference>
<dbReference type="RefSeq" id="WP_323278098.1">
    <property type="nucleotide sequence ID" value="NZ_JAYGGQ010000003.1"/>
</dbReference>
<evidence type="ECO:0000256" key="1">
    <source>
        <dbReference type="SAM" id="Phobius"/>
    </source>
</evidence>